<protein>
    <submittedName>
        <fullName evidence="2">Uncharacterized protein</fullName>
    </submittedName>
</protein>
<evidence type="ECO:0000313" key="2">
    <source>
        <dbReference type="EMBL" id="KAF4513639.1"/>
    </source>
</evidence>
<organism evidence="2 3">
    <name type="scientific">Ophiocordyceps sinensis</name>
    <dbReference type="NCBI Taxonomy" id="72228"/>
    <lineage>
        <taxon>Eukaryota</taxon>
        <taxon>Fungi</taxon>
        <taxon>Dikarya</taxon>
        <taxon>Ascomycota</taxon>
        <taxon>Pezizomycotina</taxon>
        <taxon>Sordariomycetes</taxon>
        <taxon>Hypocreomycetidae</taxon>
        <taxon>Hypocreales</taxon>
        <taxon>Ophiocordycipitaceae</taxon>
        <taxon>Ophiocordyceps</taxon>
    </lineage>
</organism>
<keyword evidence="3" id="KW-1185">Reference proteome</keyword>
<feature type="compositionally biased region" description="Polar residues" evidence="1">
    <location>
        <begin position="64"/>
        <end position="75"/>
    </location>
</feature>
<accession>A0A8H4PZY0</accession>
<dbReference type="AlphaFoldDB" id="A0A8H4PZY0"/>
<evidence type="ECO:0000256" key="1">
    <source>
        <dbReference type="SAM" id="MobiDB-lite"/>
    </source>
</evidence>
<feature type="compositionally biased region" description="Low complexity" evidence="1">
    <location>
        <begin position="41"/>
        <end position="60"/>
    </location>
</feature>
<dbReference type="EMBL" id="JAAVMX010000001">
    <property type="protein sequence ID" value="KAF4513639.1"/>
    <property type="molecule type" value="Genomic_DNA"/>
</dbReference>
<gene>
    <name evidence="2" type="ORF">G6O67_000887</name>
</gene>
<reference evidence="2 3" key="1">
    <citation type="journal article" date="2020" name="Genome Biol. Evol.">
        <title>A new high-quality draft genome assembly of the Chinese cordyceps Ophiocordyceps sinensis.</title>
        <authorList>
            <person name="Shu R."/>
            <person name="Zhang J."/>
            <person name="Meng Q."/>
            <person name="Zhang H."/>
            <person name="Zhou G."/>
            <person name="Li M."/>
            <person name="Wu P."/>
            <person name="Zhao Y."/>
            <person name="Chen C."/>
            <person name="Qin Q."/>
        </authorList>
    </citation>
    <scope>NUCLEOTIDE SEQUENCE [LARGE SCALE GENOMIC DNA]</scope>
    <source>
        <strain evidence="2 3">IOZ07</strain>
    </source>
</reference>
<sequence length="128" mass="14166">MDLDLDGFAMATQKVFDSGRLYFDRQGEYAVSDTIPPDWVSRPGRSSLSSTPTLPTGTRLQYPSRPNATASSKIKNVSRHTTHFLTSHNLLCHPKPTFYPIFFFRPTPDVAQHVGIPEAGSFPADLAV</sequence>
<comment type="caution">
    <text evidence="2">The sequence shown here is derived from an EMBL/GenBank/DDBJ whole genome shotgun (WGS) entry which is preliminary data.</text>
</comment>
<evidence type="ECO:0000313" key="3">
    <source>
        <dbReference type="Proteomes" id="UP000557566"/>
    </source>
</evidence>
<name>A0A8H4PZY0_9HYPO</name>
<feature type="region of interest" description="Disordered" evidence="1">
    <location>
        <begin position="39"/>
        <end position="75"/>
    </location>
</feature>
<dbReference type="Proteomes" id="UP000557566">
    <property type="component" value="Unassembled WGS sequence"/>
</dbReference>
<proteinExistence type="predicted"/>